<sequence length="513" mass="58024">MDTGTTSKCHEISFLSKSQSIIGQPRKQFEESIQTWCQEFGNRVGKVKTSFIKWENVVSILEHLNVLQEMVKLCNVDSASFAANTIVNSITSPTVWEDIMVLTICSEELLVYVAGKTVAISLTSFFQLESFHPYAKKLADALFKWILEVHLDSVKLTGGIKMLTTVIREFKIEEETIAFPSTLLDELKECLPLILQTLGKVENIYHVLKFIQVLLESTDDSELTLQLQQKYDQLLNSFALVSSKPYYRYIYYKILGDLLPLDEDSFSELSIATSKAYINMLQTNEQILQKLIEHRPTCDGFAGTLDRNWKSNSNVVDGFSKVERMLIVGGVLRAAHVVSCNLGNNLISAAGIIISLLVSDGLSESLESADTLLDLLFEQDDALVEMMLLILLINIHLQRASSEFEIFLCHPHHLFVGVLERLCFDTSVLLDWLTSNETKFLLYFLKYLKYIASSFAEFKTICNIVDQETFPSILSAFIQLKTTIEKLCAKNLFPYSVKPLIKNINTVLRLAEA</sequence>
<dbReference type="InterPro" id="IPR024875">
    <property type="entry name" value="Protein_Lines"/>
</dbReference>
<evidence type="ECO:0000259" key="1">
    <source>
        <dbReference type="Pfam" id="PF14694"/>
    </source>
</evidence>
<dbReference type="InterPro" id="IPR032794">
    <property type="entry name" value="LINES_N"/>
</dbReference>
<feature type="domain" description="Protein Lines N-terminal" evidence="1">
    <location>
        <begin position="364"/>
        <end position="462"/>
    </location>
</feature>
<name>A0ABP0FDW0_CLALP</name>
<evidence type="ECO:0000313" key="2">
    <source>
        <dbReference type="EMBL" id="CAK8676669.1"/>
    </source>
</evidence>
<dbReference type="Pfam" id="PF14694">
    <property type="entry name" value="LINES_N"/>
    <property type="match status" value="1"/>
</dbReference>
<reference evidence="2 3" key="1">
    <citation type="submission" date="2024-02" db="EMBL/GenBank/DDBJ databases">
        <authorList>
            <person name="Daric V."/>
            <person name="Darras S."/>
        </authorList>
    </citation>
    <scope>NUCLEOTIDE SEQUENCE [LARGE SCALE GENOMIC DNA]</scope>
</reference>
<keyword evidence="3" id="KW-1185">Reference proteome</keyword>
<comment type="caution">
    <text evidence="2">The sequence shown here is derived from an EMBL/GenBank/DDBJ whole genome shotgun (WGS) entry which is preliminary data.</text>
</comment>
<dbReference type="Proteomes" id="UP001642483">
    <property type="component" value="Unassembled WGS sequence"/>
</dbReference>
<dbReference type="EMBL" id="CAWYQH010000035">
    <property type="protein sequence ID" value="CAK8676669.1"/>
    <property type="molecule type" value="Genomic_DNA"/>
</dbReference>
<protein>
    <recommendedName>
        <fullName evidence="1">Protein Lines N-terminal domain-containing protein</fullName>
    </recommendedName>
</protein>
<organism evidence="2 3">
    <name type="scientific">Clavelina lepadiformis</name>
    <name type="common">Light-bulb sea squirt</name>
    <name type="synonym">Ascidia lepadiformis</name>
    <dbReference type="NCBI Taxonomy" id="159417"/>
    <lineage>
        <taxon>Eukaryota</taxon>
        <taxon>Metazoa</taxon>
        <taxon>Chordata</taxon>
        <taxon>Tunicata</taxon>
        <taxon>Ascidiacea</taxon>
        <taxon>Aplousobranchia</taxon>
        <taxon>Clavelinidae</taxon>
        <taxon>Clavelina</taxon>
    </lineage>
</organism>
<evidence type="ECO:0000313" key="3">
    <source>
        <dbReference type="Proteomes" id="UP001642483"/>
    </source>
</evidence>
<accession>A0ABP0FDW0</accession>
<proteinExistence type="predicted"/>
<gene>
    <name evidence="2" type="ORF">CVLEPA_LOCUS6120</name>
</gene>
<dbReference type="PANTHER" id="PTHR16057">
    <property type="entry name" value="WINS1, 2 PROTEIN"/>
    <property type="match status" value="1"/>
</dbReference>
<dbReference type="PANTHER" id="PTHR16057:SF1">
    <property type="entry name" value="PROTEIN LINES HOMOLOG 1"/>
    <property type="match status" value="1"/>
</dbReference>